<keyword evidence="2" id="KW-0285">Flavoprotein</keyword>
<evidence type="ECO:0000256" key="3">
    <source>
        <dbReference type="ARBA" id="ARBA00038054"/>
    </source>
</evidence>
<proteinExistence type="inferred from homology"/>
<gene>
    <name evidence="6" type="ORF">FYJ65_08150</name>
</gene>
<dbReference type="SMART" id="SM00903">
    <property type="entry name" value="Flavin_Reduct"/>
    <property type="match status" value="1"/>
</dbReference>
<keyword evidence="7" id="KW-1185">Reference proteome</keyword>
<evidence type="ECO:0000256" key="2">
    <source>
        <dbReference type="ARBA" id="ARBA00022630"/>
    </source>
</evidence>
<feature type="compositionally biased region" description="Basic residues" evidence="4">
    <location>
        <begin position="203"/>
        <end position="218"/>
    </location>
</feature>
<comment type="cofactor">
    <cofactor evidence="1">
        <name>FMN</name>
        <dbReference type="ChEBI" id="CHEBI:58210"/>
    </cofactor>
</comment>
<protein>
    <submittedName>
        <fullName evidence="6">Flavin reductase family protein</fullName>
    </submittedName>
</protein>
<evidence type="ECO:0000313" key="6">
    <source>
        <dbReference type="EMBL" id="MST71275.1"/>
    </source>
</evidence>
<dbReference type="InterPro" id="IPR002563">
    <property type="entry name" value="Flavin_Rdtase-like_dom"/>
</dbReference>
<dbReference type="PANTHER" id="PTHR43567">
    <property type="entry name" value="FLAVOREDOXIN-RELATED-RELATED"/>
    <property type="match status" value="1"/>
</dbReference>
<feature type="domain" description="Flavin reductase like" evidence="5">
    <location>
        <begin position="11"/>
        <end position="153"/>
    </location>
</feature>
<dbReference type="Gene3D" id="2.30.110.10">
    <property type="entry name" value="Electron Transport, Fmn-binding Protein, Chain A"/>
    <property type="match status" value="1"/>
</dbReference>
<evidence type="ECO:0000256" key="1">
    <source>
        <dbReference type="ARBA" id="ARBA00001917"/>
    </source>
</evidence>
<dbReference type="GO" id="GO:0016646">
    <property type="term" value="F:oxidoreductase activity, acting on the CH-NH group of donors, NAD or NADP as acceptor"/>
    <property type="evidence" value="ECO:0007669"/>
    <property type="project" value="UniProtKB-ARBA"/>
</dbReference>
<dbReference type="AlphaFoldDB" id="A0A6N7XMJ2"/>
<comment type="similarity">
    <text evidence="3">Belongs to the flavoredoxin family.</text>
</comment>
<dbReference type="InterPro" id="IPR052174">
    <property type="entry name" value="Flavoredoxin"/>
</dbReference>
<evidence type="ECO:0000256" key="4">
    <source>
        <dbReference type="SAM" id="MobiDB-lite"/>
    </source>
</evidence>
<evidence type="ECO:0000313" key="7">
    <source>
        <dbReference type="Proteomes" id="UP000469424"/>
    </source>
</evidence>
<dbReference type="PROSITE" id="PS51257">
    <property type="entry name" value="PROKAR_LIPOPROTEIN"/>
    <property type="match status" value="1"/>
</dbReference>
<dbReference type="InterPro" id="IPR012349">
    <property type="entry name" value="Split_barrel_FMN-bd"/>
</dbReference>
<dbReference type="PANTHER" id="PTHR43567:SF1">
    <property type="entry name" value="FLAVOREDOXIN"/>
    <property type="match status" value="1"/>
</dbReference>
<dbReference type="SUPFAM" id="SSF50475">
    <property type="entry name" value="FMN-binding split barrel"/>
    <property type="match status" value="1"/>
</dbReference>
<dbReference type="Proteomes" id="UP000469424">
    <property type="component" value="Unassembled WGS sequence"/>
</dbReference>
<organism evidence="6 7">
    <name type="scientific">Mogibacterium kristiansenii</name>
    <dbReference type="NCBI Taxonomy" id="2606708"/>
    <lineage>
        <taxon>Bacteria</taxon>
        <taxon>Bacillati</taxon>
        <taxon>Bacillota</taxon>
        <taxon>Clostridia</taxon>
        <taxon>Peptostreptococcales</taxon>
        <taxon>Anaerovoracaceae</taxon>
        <taxon>Mogibacterium</taxon>
    </lineage>
</organism>
<name>A0A6N7XMJ2_9FIRM</name>
<dbReference type="RefSeq" id="WP_154554839.1">
    <property type="nucleotide sequence ID" value="NZ_VUNA01000018.1"/>
</dbReference>
<feature type="region of interest" description="Disordered" evidence="4">
    <location>
        <begin position="188"/>
        <end position="218"/>
    </location>
</feature>
<dbReference type="Pfam" id="PF01613">
    <property type="entry name" value="Flavin_Reduct"/>
    <property type="match status" value="1"/>
</dbReference>
<comment type="caution">
    <text evidence="6">The sequence shown here is derived from an EMBL/GenBank/DDBJ whole genome shotgun (WGS) entry which is preliminary data.</text>
</comment>
<sequence length="218" mass="24585">MSKVTSKPGTMLYPVPTVMVSCGDGEKDNIITIGWSGIVNSEPPMTYVSVRKSRFSHHLIQAKKEFVINLVNEDLVKAADFCGVRSGENLDKWKEMNLHREKASIVGVPMIAESPVSLECVVKEVSELGSHDMFLAEIVAIHVDEKYVGENGAFEFERMKLTAYNHGKYYALKREPLGFFGFSVMKPKTAKRKRSEEAGKRRQEFRKRTGAKGKPRKK</sequence>
<accession>A0A6N7XMJ2</accession>
<evidence type="ECO:0000259" key="5">
    <source>
        <dbReference type="SMART" id="SM00903"/>
    </source>
</evidence>
<dbReference type="EMBL" id="VUNA01000018">
    <property type="protein sequence ID" value="MST71275.1"/>
    <property type="molecule type" value="Genomic_DNA"/>
</dbReference>
<dbReference type="GO" id="GO:0010181">
    <property type="term" value="F:FMN binding"/>
    <property type="evidence" value="ECO:0007669"/>
    <property type="project" value="InterPro"/>
</dbReference>
<reference evidence="6 7" key="1">
    <citation type="submission" date="2019-08" db="EMBL/GenBank/DDBJ databases">
        <title>In-depth cultivation of the pig gut microbiome towards novel bacterial diversity and tailored functional studies.</title>
        <authorList>
            <person name="Wylensek D."/>
            <person name="Hitch T.C.A."/>
            <person name="Clavel T."/>
        </authorList>
    </citation>
    <scope>NUCLEOTIDE SEQUENCE [LARGE SCALE GENOMIC DNA]</scope>
    <source>
        <strain evidence="6 7">WCA-MUC-591-APC-4B</strain>
    </source>
</reference>